<dbReference type="Proteomes" id="UP000479710">
    <property type="component" value="Unassembled WGS sequence"/>
</dbReference>
<protein>
    <submittedName>
        <fullName evidence="1">Uncharacterized protein</fullName>
    </submittedName>
</protein>
<dbReference type="EMBL" id="SPHZ02000009">
    <property type="protein sequence ID" value="KAF0898261.1"/>
    <property type="molecule type" value="Genomic_DNA"/>
</dbReference>
<dbReference type="AlphaFoldDB" id="A0A6G1CDY1"/>
<evidence type="ECO:0000313" key="1">
    <source>
        <dbReference type="EMBL" id="KAF0898261.1"/>
    </source>
</evidence>
<proteinExistence type="predicted"/>
<name>A0A6G1CDY1_9ORYZ</name>
<organism evidence="1 2">
    <name type="scientific">Oryza meyeriana var. granulata</name>
    <dbReference type="NCBI Taxonomy" id="110450"/>
    <lineage>
        <taxon>Eukaryota</taxon>
        <taxon>Viridiplantae</taxon>
        <taxon>Streptophyta</taxon>
        <taxon>Embryophyta</taxon>
        <taxon>Tracheophyta</taxon>
        <taxon>Spermatophyta</taxon>
        <taxon>Magnoliopsida</taxon>
        <taxon>Liliopsida</taxon>
        <taxon>Poales</taxon>
        <taxon>Poaceae</taxon>
        <taxon>BOP clade</taxon>
        <taxon>Oryzoideae</taxon>
        <taxon>Oryzeae</taxon>
        <taxon>Oryzinae</taxon>
        <taxon>Oryza</taxon>
        <taxon>Oryza meyeriana</taxon>
    </lineage>
</organism>
<evidence type="ECO:0000313" key="2">
    <source>
        <dbReference type="Proteomes" id="UP000479710"/>
    </source>
</evidence>
<comment type="caution">
    <text evidence="1">The sequence shown here is derived from an EMBL/GenBank/DDBJ whole genome shotgun (WGS) entry which is preliminary data.</text>
</comment>
<reference evidence="1 2" key="1">
    <citation type="submission" date="2019-11" db="EMBL/GenBank/DDBJ databases">
        <title>Whole genome sequence of Oryza granulata.</title>
        <authorList>
            <person name="Li W."/>
        </authorList>
    </citation>
    <scope>NUCLEOTIDE SEQUENCE [LARGE SCALE GENOMIC DNA]</scope>
    <source>
        <strain evidence="2">cv. Menghai</strain>
        <tissue evidence="1">Leaf</tissue>
    </source>
</reference>
<sequence>MAMTKLLVVVVEGHFGLGVQRRGIPPASGDRTVRAQTQTQWWFARRGPRSPASRTTMAIATTNDVRSDCLGYGGGRYLYGSLPTVAVAVELLDVALPSSMSPDPGSKLVA</sequence>
<accession>A0A6G1CDY1</accession>
<keyword evidence="2" id="KW-1185">Reference proteome</keyword>
<gene>
    <name evidence="1" type="ORF">E2562_005850</name>
</gene>